<feature type="domain" description="Mut7-C RNAse" evidence="1">
    <location>
        <begin position="221"/>
        <end position="323"/>
    </location>
</feature>
<dbReference type="Gene3D" id="3.90.1150.190">
    <property type="entry name" value="SLED domain"/>
    <property type="match status" value="1"/>
</dbReference>
<name>A0A0B1SZP0_OESDE</name>
<reference evidence="3 4" key="1">
    <citation type="submission" date="2014-03" db="EMBL/GenBank/DDBJ databases">
        <title>Draft genome of the hookworm Oesophagostomum dentatum.</title>
        <authorList>
            <person name="Mitreva M."/>
        </authorList>
    </citation>
    <scope>NUCLEOTIDE SEQUENCE [LARGE SCALE GENOMIC DNA]</scope>
    <source>
        <strain evidence="3 4">OD-Hann</strain>
    </source>
</reference>
<proteinExistence type="predicted"/>
<dbReference type="InterPro" id="IPR038348">
    <property type="entry name" value="SLED_sf"/>
</dbReference>
<accession>A0A0B1SZP0</accession>
<gene>
    <name evidence="3" type="ORF">OESDEN_09408</name>
</gene>
<dbReference type="Proteomes" id="UP000053660">
    <property type="component" value="Unassembled WGS sequence"/>
</dbReference>
<dbReference type="InterPro" id="IPR021987">
    <property type="entry name" value="SLED"/>
</dbReference>
<dbReference type="SUPFAM" id="SSF47769">
    <property type="entry name" value="SAM/Pointed domain"/>
    <property type="match status" value="1"/>
</dbReference>
<dbReference type="InterPro" id="IPR013761">
    <property type="entry name" value="SAM/pointed_sf"/>
</dbReference>
<evidence type="ECO:0008006" key="5">
    <source>
        <dbReference type="Google" id="ProtNLM"/>
    </source>
</evidence>
<dbReference type="OrthoDB" id="18193at2759"/>
<protein>
    <recommendedName>
        <fullName evidence="5">Mut7-C RNAse domain-containing protein</fullName>
    </recommendedName>
</protein>
<organism evidence="3 4">
    <name type="scientific">Oesophagostomum dentatum</name>
    <name type="common">Nodular worm</name>
    <dbReference type="NCBI Taxonomy" id="61180"/>
    <lineage>
        <taxon>Eukaryota</taxon>
        <taxon>Metazoa</taxon>
        <taxon>Ecdysozoa</taxon>
        <taxon>Nematoda</taxon>
        <taxon>Chromadorea</taxon>
        <taxon>Rhabditida</taxon>
        <taxon>Rhabditina</taxon>
        <taxon>Rhabditomorpha</taxon>
        <taxon>Strongyloidea</taxon>
        <taxon>Strongylidae</taxon>
        <taxon>Oesophagostomum</taxon>
    </lineage>
</organism>
<dbReference type="Pfam" id="PF01927">
    <property type="entry name" value="Mut7-C"/>
    <property type="match status" value="1"/>
</dbReference>
<dbReference type="EMBL" id="KN552716">
    <property type="protein sequence ID" value="KHJ90738.1"/>
    <property type="molecule type" value="Genomic_DNA"/>
</dbReference>
<keyword evidence="4" id="KW-1185">Reference proteome</keyword>
<dbReference type="AlphaFoldDB" id="A0A0B1SZP0"/>
<evidence type="ECO:0000313" key="4">
    <source>
        <dbReference type="Proteomes" id="UP000053660"/>
    </source>
</evidence>
<sequence>MEQNRSHDILLLVKDEVPLKERIMSVYVNYSCHLGPYLDPVKVAGTRRKFGPLATPHALREAVQQLLNCSKDDGVVLNFVQPAAVTQILSVTVALTSLPLKQWTTNKVAEELRKFLDEQTVMKFVREQIDGWSLELLTVELLLSYMGIALGPALKHKMATTETKEEGKIGEASMEDMTWSEILRRLNDVESGTRPANELLCIVDTMLVDLGRNLRASDSCMAKVYCIFSRCGVNTLIPADQKELKTMAGGNERVILTTIENSDELKQLFADRVFIISNAKNLSPFEQLRQFFCEYKVSFAGLDNYSRCMECNGSAFVIAPAPVIQALFERHGIRENGFRYGSFDVDGWVQRLNSLDHRDYAGYGCRLLPPEEDDDDYMAVQCYGGIINITANMVIHDLLCDGVDVQIRKVAEQIVSRPGYVFYICGNCGRVYWEEH</sequence>
<evidence type="ECO:0000259" key="1">
    <source>
        <dbReference type="Pfam" id="PF01927"/>
    </source>
</evidence>
<feature type="domain" description="SLED" evidence="2">
    <location>
        <begin position="24"/>
        <end position="129"/>
    </location>
</feature>
<dbReference type="InterPro" id="IPR002782">
    <property type="entry name" value="Mut7-C_RNAse_dom"/>
</dbReference>
<evidence type="ECO:0000313" key="3">
    <source>
        <dbReference type="EMBL" id="KHJ90738.1"/>
    </source>
</evidence>
<dbReference type="Pfam" id="PF12140">
    <property type="entry name" value="SLED"/>
    <property type="match status" value="1"/>
</dbReference>
<evidence type="ECO:0000259" key="2">
    <source>
        <dbReference type="Pfam" id="PF12140"/>
    </source>
</evidence>